<sequence length="179" mass="19010">MSRSRIASGSHPQAGPPDIRSPQAAAQEFTATQDAFARCRRYRKENGLFAVVEPALGRIMLEIGSVGAVVMPGVLGERVRTLLTAHGQPGGPIIAHPRSGRWTFLTGPTDNSYLDMALFADLFRVCASVALPGSRIVLPSPADEHSGYRTWVAPPAGDHRPDLPEVIAATRAAALPSPP</sequence>
<evidence type="ECO:0008006" key="4">
    <source>
        <dbReference type="Google" id="ProtNLM"/>
    </source>
</evidence>
<evidence type="ECO:0000256" key="1">
    <source>
        <dbReference type="SAM" id="MobiDB-lite"/>
    </source>
</evidence>
<evidence type="ECO:0000313" key="2">
    <source>
        <dbReference type="EMBL" id="RBO91636.1"/>
    </source>
</evidence>
<proteinExistence type="predicted"/>
<organism evidence="2 3">
    <name type="scientific">Nocardia puris</name>
    <dbReference type="NCBI Taxonomy" id="208602"/>
    <lineage>
        <taxon>Bacteria</taxon>
        <taxon>Bacillati</taxon>
        <taxon>Actinomycetota</taxon>
        <taxon>Actinomycetes</taxon>
        <taxon>Mycobacteriales</taxon>
        <taxon>Nocardiaceae</taxon>
        <taxon>Nocardia</taxon>
    </lineage>
</organism>
<gene>
    <name evidence="2" type="ORF">DFR74_104340</name>
</gene>
<dbReference type="STRING" id="1210090.GCA_001613185_00600"/>
<feature type="region of interest" description="Disordered" evidence="1">
    <location>
        <begin position="1"/>
        <end position="21"/>
    </location>
</feature>
<dbReference type="AlphaFoldDB" id="A0A366DNI8"/>
<feature type="compositionally biased region" description="Polar residues" evidence="1">
    <location>
        <begin position="1"/>
        <end position="11"/>
    </location>
</feature>
<accession>A0A366DNI8</accession>
<name>A0A366DNI8_9NOCA</name>
<reference evidence="2 3" key="1">
    <citation type="submission" date="2018-06" db="EMBL/GenBank/DDBJ databases">
        <title>Genomic Encyclopedia of Type Strains, Phase IV (KMG-IV): sequencing the most valuable type-strain genomes for metagenomic binning, comparative biology and taxonomic classification.</title>
        <authorList>
            <person name="Goeker M."/>
        </authorList>
    </citation>
    <scope>NUCLEOTIDE SEQUENCE [LARGE SCALE GENOMIC DNA]</scope>
    <source>
        <strain evidence="2 3">DSM 44599</strain>
    </source>
</reference>
<comment type="caution">
    <text evidence="2">The sequence shown here is derived from an EMBL/GenBank/DDBJ whole genome shotgun (WGS) entry which is preliminary data.</text>
</comment>
<dbReference type="RefSeq" id="WP_067502858.1">
    <property type="nucleotide sequence ID" value="NZ_CP107943.1"/>
</dbReference>
<evidence type="ECO:0000313" key="3">
    <source>
        <dbReference type="Proteomes" id="UP000252586"/>
    </source>
</evidence>
<protein>
    <recommendedName>
        <fullName evidence="4">DNA-directed RNA polymerase subunit beta</fullName>
    </recommendedName>
</protein>
<keyword evidence="3" id="KW-1185">Reference proteome</keyword>
<dbReference type="EMBL" id="QNRE01000004">
    <property type="protein sequence ID" value="RBO91636.1"/>
    <property type="molecule type" value="Genomic_DNA"/>
</dbReference>
<dbReference type="Proteomes" id="UP000252586">
    <property type="component" value="Unassembled WGS sequence"/>
</dbReference>